<protein>
    <submittedName>
        <fullName evidence="7">Ribonuclease P protein component</fullName>
    </submittedName>
</protein>
<dbReference type="KEGG" id="drg:H9K76_20845"/>
<evidence type="ECO:0000256" key="4">
    <source>
        <dbReference type="ARBA" id="ARBA00022801"/>
    </source>
</evidence>
<keyword evidence="5" id="KW-0694">RNA-binding</keyword>
<dbReference type="GO" id="GO:0004526">
    <property type="term" value="F:ribonuclease P activity"/>
    <property type="evidence" value="ECO:0007669"/>
    <property type="project" value="InterPro"/>
</dbReference>
<organism evidence="7 8">
    <name type="scientific">Diaphorobacter ruginosibacter</name>
    <dbReference type="NCBI Taxonomy" id="1715720"/>
    <lineage>
        <taxon>Bacteria</taxon>
        <taxon>Pseudomonadati</taxon>
        <taxon>Pseudomonadota</taxon>
        <taxon>Betaproteobacteria</taxon>
        <taxon>Burkholderiales</taxon>
        <taxon>Comamonadaceae</taxon>
        <taxon>Diaphorobacter</taxon>
    </lineage>
</organism>
<evidence type="ECO:0000256" key="3">
    <source>
        <dbReference type="ARBA" id="ARBA00022759"/>
    </source>
</evidence>
<dbReference type="AlphaFoldDB" id="A0A7G9RMT7"/>
<evidence type="ECO:0000256" key="2">
    <source>
        <dbReference type="ARBA" id="ARBA00022722"/>
    </source>
</evidence>
<dbReference type="GO" id="GO:0008033">
    <property type="term" value="P:tRNA processing"/>
    <property type="evidence" value="ECO:0007669"/>
    <property type="project" value="UniProtKB-KW"/>
</dbReference>
<dbReference type="EMBL" id="CP060714">
    <property type="protein sequence ID" value="QNN56912.1"/>
    <property type="molecule type" value="Genomic_DNA"/>
</dbReference>
<dbReference type="Proteomes" id="UP000515811">
    <property type="component" value="Chromosome"/>
</dbReference>
<dbReference type="SUPFAM" id="SSF54211">
    <property type="entry name" value="Ribosomal protein S5 domain 2-like"/>
    <property type="match status" value="1"/>
</dbReference>
<accession>A0A7G9RMT7</accession>
<evidence type="ECO:0000313" key="8">
    <source>
        <dbReference type="Proteomes" id="UP000515811"/>
    </source>
</evidence>
<feature type="region of interest" description="Disordered" evidence="6">
    <location>
        <begin position="32"/>
        <end position="56"/>
    </location>
</feature>
<dbReference type="InterPro" id="IPR000100">
    <property type="entry name" value="RNase_P"/>
</dbReference>
<dbReference type="GO" id="GO:0000049">
    <property type="term" value="F:tRNA binding"/>
    <property type="evidence" value="ECO:0007669"/>
    <property type="project" value="InterPro"/>
</dbReference>
<evidence type="ECO:0000256" key="5">
    <source>
        <dbReference type="ARBA" id="ARBA00022884"/>
    </source>
</evidence>
<dbReference type="InterPro" id="IPR014721">
    <property type="entry name" value="Ribsml_uS5_D2-typ_fold_subgr"/>
</dbReference>
<dbReference type="Gene3D" id="3.30.230.10">
    <property type="match status" value="1"/>
</dbReference>
<name>A0A7G9RMT7_9BURK</name>
<evidence type="ECO:0000256" key="6">
    <source>
        <dbReference type="SAM" id="MobiDB-lite"/>
    </source>
</evidence>
<keyword evidence="4" id="KW-0378">Hydrolase</keyword>
<reference evidence="7 8" key="1">
    <citation type="submission" date="2020-08" db="EMBL/GenBank/DDBJ databases">
        <title>Genome sequence of Diaphorobacter ruginosibacter DSM 27467T.</title>
        <authorList>
            <person name="Hyun D.-W."/>
            <person name="Bae J.-W."/>
        </authorList>
    </citation>
    <scope>NUCLEOTIDE SEQUENCE [LARGE SCALE GENOMIC DNA]</scope>
    <source>
        <strain evidence="7 8">DSM 27467</strain>
    </source>
</reference>
<keyword evidence="8" id="KW-1185">Reference proteome</keyword>
<keyword evidence="1" id="KW-0819">tRNA processing</keyword>
<dbReference type="RefSeq" id="WP_187597177.1">
    <property type="nucleotide sequence ID" value="NZ_CP060714.1"/>
</dbReference>
<dbReference type="Pfam" id="PF00825">
    <property type="entry name" value="Ribonuclease_P"/>
    <property type="match status" value="1"/>
</dbReference>
<evidence type="ECO:0000256" key="1">
    <source>
        <dbReference type="ARBA" id="ARBA00022694"/>
    </source>
</evidence>
<sequence length="171" mass="18527">MHRLKTRPQFQAAMAGGTVSRTQHFVLHRLGLVPPDGDSPRIPAETNTQNGSGSVPREQHDAQALFVVAANEPAGPWLGAMVPKRWARRAVTRNAIKRQIYVAGAAFESQLPLAAHVVRLRTTFDRKQFPSATSDALKAAVRAELEQLFAHAVRRQSRPSSGAPAKAGVPS</sequence>
<gene>
    <name evidence="7" type="ORF">H9K76_20845</name>
</gene>
<keyword evidence="2" id="KW-0540">Nuclease</keyword>
<evidence type="ECO:0000313" key="7">
    <source>
        <dbReference type="EMBL" id="QNN56912.1"/>
    </source>
</evidence>
<proteinExistence type="predicted"/>
<keyword evidence="3" id="KW-0255">Endonuclease</keyword>
<dbReference type="InterPro" id="IPR020568">
    <property type="entry name" value="Ribosomal_Su5_D2-typ_SF"/>
</dbReference>